<evidence type="ECO:0000313" key="1">
    <source>
        <dbReference type="EMBL" id="KAJ2990559.1"/>
    </source>
</evidence>
<protein>
    <submittedName>
        <fullName evidence="1">Uncharacterized protein</fullName>
    </submittedName>
</protein>
<evidence type="ECO:0000313" key="2">
    <source>
        <dbReference type="Proteomes" id="UP001143856"/>
    </source>
</evidence>
<gene>
    <name evidence="1" type="ORF">NUW58_g2885</name>
</gene>
<name>A0ACC1PEF5_9PEZI</name>
<proteinExistence type="predicted"/>
<dbReference type="Proteomes" id="UP001143856">
    <property type="component" value="Unassembled WGS sequence"/>
</dbReference>
<comment type="caution">
    <text evidence="1">The sequence shown here is derived from an EMBL/GenBank/DDBJ whole genome shotgun (WGS) entry which is preliminary data.</text>
</comment>
<reference evidence="1" key="1">
    <citation type="submission" date="2022-10" db="EMBL/GenBank/DDBJ databases">
        <title>Genome Sequence of Xylaria curta.</title>
        <authorList>
            <person name="Buettner E."/>
        </authorList>
    </citation>
    <scope>NUCLEOTIDE SEQUENCE</scope>
    <source>
        <strain evidence="1">Babe10</strain>
    </source>
</reference>
<accession>A0ACC1PEF5</accession>
<sequence>MSSNFLILMAVGIAFFSEAFLYGVAVPILPFMLHERAGFALDDLQWYCSLLLTAYSASSLASAPLAGFVTDRTVSRKRPFLTALVLMLISVVTFFSAQSIWLLFLARCLQGLGTAFIWIVGFTMCSESDNKQNMGQVMGTILGAADFGAFLSPALGGFLYTLFGITAVVVATIAISVFALLFGVVMPGTKDMQAVTVAESETPEVSEHTPLLSADSSRFALPPSNSRLCQYFPIIRCFQNQSLVVSIMLVVVSAVFVSVFDATIPLHARQTFGFDSLNSGLLFLPIACTRVIAGPFGGWMVDRTSPRTVSVIGYTYLIPILISLRFVKSEPREAEIGLYCVLLALAGIGSAIVSVPSFVESDSVVDRYHQANPGLFRDRPPSGALFGIYLAAFGAGSAIGPVVAGALRNSIGYGNMNAVLAVISAAAAVMSYVCLERAPEKRQSTD</sequence>
<keyword evidence="2" id="KW-1185">Reference proteome</keyword>
<dbReference type="EMBL" id="JAPDGR010000405">
    <property type="protein sequence ID" value="KAJ2990559.1"/>
    <property type="molecule type" value="Genomic_DNA"/>
</dbReference>
<organism evidence="1 2">
    <name type="scientific">Xylaria curta</name>
    <dbReference type="NCBI Taxonomy" id="42375"/>
    <lineage>
        <taxon>Eukaryota</taxon>
        <taxon>Fungi</taxon>
        <taxon>Dikarya</taxon>
        <taxon>Ascomycota</taxon>
        <taxon>Pezizomycotina</taxon>
        <taxon>Sordariomycetes</taxon>
        <taxon>Xylariomycetidae</taxon>
        <taxon>Xylariales</taxon>
        <taxon>Xylariaceae</taxon>
        <taxon>Xylaria</taxon>
    </lineage>
</organism>